<dbReference type="Gene3D" id="3.40.50.10540">
    <property type="entry name" value="Crotonobetainyl-coa:carnitine coa-transferase, domain 1"/>
    <property type="match status" value="1"/>
</dbReference>
<protein>
    <submittedName>
        <fullName evidence="2">CoA transferase</fullName>
    </submittedName>
</protein>
<accession>A0A9W6UHJ1</accession>
<comment type="caution">
    <text evidence="2">The sequence shown here is derived from an EMBL/GenBank/DDBJ whole genome shotgun (WGS) entry which is preliminary data.</text>
</comment>
<dbReference type="EMBL" id="BSQG01000001">
    <property type="protein sequence ID" value="GLU46025.1"/>
    <property type="molecule type" value="Genomic_DNA"/>
</dbReference>
<dbReference type="InterPro" id="IPR044855">
    <property type="entry name" value="CoA-Trfase_III_dom3_sf"/>
</dbReference>
<keyword evidence="3" id="KW-1185">Reference proteome</keyword>
<gene>
    <name evidence="2" type="ORF">Nans01_03760</name>
</gene>
<evidence type="ECO:0000313" key="2">
    <source>
        <dbReference type="EMBL" id="GLU46025.1"/>
    </source>
</evidence>
<reference evidence="2" key="1">
    <citation type="submission" date="2023-02" db="EMBL/GenBank/DDBJ databases">
        <title>Nocardiopsis ansamitocini NBRC 112285.</title>
        <authorList>
            <person name="Ichikawa N."/>
            <person name="Sato H."/>
            <person name="Tonouchi N."/>
        </authorList>
    </citation>
    <scope>NUCLEOTIDE SEQUENCE</scope>
    <source>
        <strain evidence="2">NBRC 112285</strain>
    </source>
</reference>
<dbReference type="InterPro" id="IPR023606">
    <property type="entry name" value="CoA-Trfase_III_dom_1_sf"/>
</dbReference>
<dbReference type="InterPro" id="IPR003673">
    <property type="entry name" value="CoA-Trfase_fam_III"/>
</dbReference>
<dbReference type="Gene3D" id="3.30.1540.10">
    <property type="entry name" value="formyl-coa transferase, domain 3"/>
    <property type="match status" value="1"/>
</dbReference>
<dbReference type="SUPFAM" id="SSF89796">
    <property type="entry name" value="CoA-transferase family III (CaiB/BaiF)"/>
    <property type="match status" value="1"/>
</dbReference>
<dbReference type="InterPro" id="IPR050483">
    <property type="entry name" value="CoA-transferase_III_domain"/>
</dbReference>
<keyword evidence="1 2" id="KW-0808">Transferase</keyword>
<organism evidence="2 3">
    <name type="scientific">Nocardiopsis ansamitocini</name>
    <dbReference type="NCBI Taxonomy" id="1670832"/>
    <lineage>
        <taxon>Bacteria</taxon>
        <taxon>Bacillati</taxon>
        <taxon>Actinomycetota</taxon>
        <taxon>Actinomycetes</taxon>
        <taxon>Streptosporangiales</taxon>
        <taxon>Nocardiopsidaceae</taxon>
        <taxon>Nocardiopsis</taxon>
    </lineage>
</organism>
<dbReference type="Pfam" id="PF02515">
    <property type="entry name" value="CoA_transf_3"/>
    <property type="match status" value="1"/>
</dbReference>
<dbReference type="PANTHER" id="PTHR48207">
    <property type="entry name" value="SUCCINATE--HYDROXYMETHYLGLUTARATE COA-TRANSFERASE"/>
    <property type="match status" value="1"/>
</dbReference>
<dbReference type="Proteomes" id="UP001165092">
    <property type="component" value="Unassembled WGS sequence"/>
</dbReference>
<proteinExistence type="predicted"/>
<evidence type="ECO:0000313" key="3">
    <source>
        <dbReference type="Proteomes" id="UP001165092"/>
    </source>
</evidence>
<dbReference type="PANTHER" id="PTHR48207:SF3">
    <property type="entry name" value="SUCCINATE--HYDROXYMETHYLGLUTARATE COA-TRANSFERASE"/>
    <property type="match status" value="1"/>
</dbReference>
<name>A0A9W6UHJ1_9ACTN</name>
<sequence>MTTTDRQPHRPLAGIRVADLSRVLAGPYATMLLADMGADVVKIEHPEHGDDTRSWGPPWAGDQAAYYLSLNRGKRSLAIDLKDPEGLAAVRELCAGADVVVQNFRPGVIERLGLGYEQVKKLNPGVVYCSISGFSSGHSPAGRAGFDVIVQGESGLMSTTGTPGGSPTKIGIPISDVFTGLNAAAAICGALTGRERTGTGTHVEVSLINSALSSLVNVAQRGLVTGAEPERFGQAHSTIVPYQVFPTADAEMIVAAGNDSLYRRLCTAVGRAELADDPRFATNPDRVANREVLVAELTAALSAKGAEEWLPILTAAGVPVGKVRGVLEAIRAADASGDAATITVDHPTLGDLELVRAGFRFDSPTPEADAAVLPPPLLGQHSTAVLEGLGLTDEQIAGLVARGVVNQNGQTRSTTRRGADHR</sequence>
<dbReference type="AlphaFoldDB" id="A0A9W6UHJ1"/>
<evidence type="ECO:0000256" key="1">
    <source>
        <dbReference type="ARBA" id="ARBA00022679"/>
    </source>
</evidence>
<dbReference type="GO" id="GO:0008410">
    <property type="term" value="F:CoA-transferase activity"/>
    <property type="evidence" value="ECO:0007669"/>
    <property type="project" value="TreeGrafter"/>
</dbReference>